<gene>
    <name evidence="1" type="primary">ORF107</name>
    <name evidence="1" type="ORF">SERV_ORF107</name>
</gene>
<proteinExistence type="predicted"/>
<name>A0A192GQE4_FRG3V</name>
<organism evidence="1">
    <name type="scientific">short-finned eel virus</name>
    <dbReference type="NCBI Taxonomy" id="2848076"/>
    <lineage>
        <taxon>Viruses</taxon>
        <taxon>Varidnaviria</taxon>
        <taxon>Bamfordvirae</taxon>
        <taxon>Nucleocytoviricota</taxon>
        <taxon>Megaviricetes</taxon>
        <taxon>Pimascovirales</taxon>
        <taxon>Pimascovirales incertae sedis</taxon>
        <taxon>Iridoviridae</taxon>
        <taxon>Alphairidovirinae</taxon>
        <taxon>Ranavirus</taxon>
        <taxon>Ranavirus rana1</taxon>
        <taxon>Frog virus 3</taxon>
    </lineage>
</organism>
<protein>
    <submittedName>
        <fullName evidence="1">Uncharacterized protein</fullName>
    </submittedName>
</protein>
<reference evidence="1" key="1">
    <citation type="submission" date="2016-10" db="EMBL/GenBank/DDBJ databases">
        <title>Genomic sequence of a ranavirus isolated from short-finned eel (Anguilla australis).</title>
        <authorList>
            <person name="Subramaniam K."/>
            <person name="Toffan A."/>
            <person name="Cappellozza E."/>
            <person name="Steckler N.K."/>
            <person name="Olesen N.J."/>
            <person name="Waltzek T.B."/>
        </authorList>
    </citation>
    <scope>NUCLEOTIDE SEQUENCE [LARGE SCALE GENOMIC DNA]</scope>
    <source>
        <strain evidence="1">ANGA14001</strain>
    </source>
</reference>
<dbReference type="KEGG" id="vg:28218251"/>
<accession>A0A192GQE4</accession>
<sequence length="66" mass="7495">MLVGIRVKVLEHILVGYDQISLLLQYDVVQALLISDNLYDVCVDKVHHRVLCVCHGFGLFAAQMLR</sequence>
<evidence type="ECO:0000313" key="1">
    <source>
        <dbReference type="EMBL" id="ANK58041.1"/>
    </source>
</evidence>
<dbReference type="OrthoDB" id="41452at10239"/>
<dbReference type="EMBL" id="KX353311">
    <property type="protein sequence ID" value="ANK58041.1"/>
    <property type="molecule type" value="Genomic_DNA"/>
</dbReference>